<feature type="signal peptide" evidence="1">
    <location>
        <begin position="1"/>
        <end position="18"/>
    </location>
</feature>
<feature type="chain" id="PRO_5016992939" evidence="1">
    <location>
        <begin position="19"/>
        <end position="128"/>
    </location>
</feature>
<protein>
    <submittedName>
        <fullName evidence="2">Uncharacterized protein</fullName>
    </submittedName>
</protein>
<proteinExistence type="predicted"/>
<comment type="caution">
    <text evidence="2">The sequence shown here is derived from an EMBL/GenBank/DDBJ whole genome shotgun (WGS) entry which is preliminary data.</text>
</comment>
<evidence type="ECO:0000256" key="1">
    <source>
        <dbReference type="SAM" id="SignalP"/>
    </source>
</evidence>
<dbReference type="Proteomes" id="UP000253664">
    <property type="component" value="Unassembled WGS sequence"/>
</dbReference>
<accession>A0A367LJN4</accession>
<keyword evidence="1" id="KW-0732">Signal</keyword>
<name>A0A367LJN4_9HYPO</name>
<reference evidence="2 3" key="1">
    <citation type="journal article" date="2015" name="BMC Genomics">
        <title>Insights from the genome of Ophiocordyceps polyrhachis-furcata to pathogenicity and host specificity in insect fungi.</title>
        <authorList>
            <person name="Wichadakul D."/>
            <person name="Kobmoo N."/>
            <person name="Ingsriswang S."/>
            <person name="Tangphatsornruang S."/>
            <person name="Chantasingh D."/>
            <person name="Luangsa-ard J.J."/>
            <person name="Eurwilaichitr L."/>
        </authorList>
    </citation>
    <scope>NUCLEOTIDE SEQUENCE [LARGE SCALE GENOMIC DNA]</scope>
    <source>
        <strain evidence="2 3">BCC 54312</strain>
    </source>
</reference>
<keyword evidence="3" id="KW-1185">Reference proteome</keyword>
<evidence type="ECO:0000313" key="3">
    <source>
        <dbReference type="Proteomes" id="UP000253664"/>
    </source>
</evidence>
<dbReference type="EMBL" id="LKCN02000003">
    <property type="protein sequence ID" value="RCI14634.1"/>
    <property type="molecule type" value="Genomic_DNA"/>
</dbReference>
<sequence>MKVSSALTVVSAAALASGSPVEKRAIGGVLLCTGPNSTGICDYKVYELNKCHQLSAPFHHNTSTFAPDGEAFSCFPRVTDCSAICMSPTGCTFGAVSFHSPLKEDLGKIQWNTLISSFDCSLNRTESS</sequence>
<gene>
    <name evidence="2" type="ORF">L249_6418</name>
</gene>
<dbReference type="AlphaFoldDB" id="A0A367LJN4"/>
<evidence type="ECO:0000313" key="2">
    <source>
        <dbReference type="EMBL" id="RCI14634.1"/>
    </source>
</evidence>
<organism evidence="2 3">
    <name type="scientific">Ophiocordyceps polyrhachis-furcata BCC 54312</name>
    <dbReference type="NCBI Taxonomy" id="1330021"/>
    <lineage>
        <taxon>Eukaryota</taxon>
        <taxon>Fungi</taxon>
        <taxon>Dikarya</taxon>
        <taxon>Ascomycota</taxon>
        <taxon>Pezizomycotina</taxon>
        <taxon>Sordariomycetes</taxon>
        <taxon>Hypocreomycetidae</taxon>
        <taxon>Hypocreales</taxon>
        <taxon>Ophiocordycipitaceae</taxon>
        <taxon>Ophiocordyceps</taxon>
    </lineage>
</organism>
<dbReference type="OrthoDB" id="2910287at2759"/>